<dbReference type="EMBL" id="QSVQ01000020">
    <property type="protein sequence ID" value="RGO47692.1"/>
    <property type="molecule type" value="Genomic_DNA"/>
</dbReference>
<evidence type="ECO:0000313" key="2">
    <source>
        <dbReference type="Proteomes" id="UP000261055"/>
    </source>
</evidence>
<keyword evidence="2" id="KW-1185">Reference proteome</keyword>
<name>A0A3E5GPK4_9FIRM</name>
<proteinExistence type="predicted"/>
<sequence>MFDYHGVKWKKKRLKMLRLDGYKCQVAKMYGGNEEANTVHHIYPADEYPQYAWCDWNLISVSQKGHNKLENRQTGELTELGKMLQERTIPGVDWRKARRKKQIPPR</sequence>
<organism evidence="1 2">
    <name type="scientific">Dorea formicigenerans</name>
    <dbReference type="NCBI Taxonomy" id="39486"/>
    <lineage>
        <taxon>Bacteria</taxon>
        <taxon>Bacillati</taxon>
        <taxon>Bacillota</taxon>
        <taxon>Clostridia</taxon>
        <taxon>Lachnospirales</taxon>
        <taxon>Lachnospiraceae</taxon>
        <taxon>Dorea</taxon>
    </lineage>
</organism>
<comment type="caution">
    <text evidence="1">The sequence shown here is derived from an EMBL/GenBank/DDBJ whole genome shotgun (WGS) entry which is preliminary data.</text>
</comment>
<evidence type="ECO:0008006" key="3">
    <source>
        <dbReference type="Google" id="ProtNLM"/>
    </source>
</evidence>
<accession>A0A3E5GPK4</accession>
<protein>
    <recommendedName>
        <fullName evidence="3">HNH endonuclease</fullName>
    </recommendedName>
</protein>
<evidence type="ECO:0000313" key="1">
    <source>
        <dbReference type="EMBL" id="RGO47692.1"/>
    </source>
</evidence>
<reference evidence="1 2" key="1">
    <citation type="submission" date="2018-08" db="EMBL/GenBank/DDBJ databases">
        <title>A genome reference for cultivated species of the human gut microbiota.</title>
        <authorList>
            <person name="Zou Y."/>
            <person name="Xue W."/>
            <person name="Luo G."/>
        </authorList>
    </citation>
    <scope>NUCLEOTIDE SEQUENCE [LARGE SCALE GENOMIC DNA]</scope>
    <source>
        <strain evidence="1 2">OM02-12</strain>
    </source>
</reference>
<dbReference type="AlphaFoldDB" id="A0A3E5GPK4"/>
<gene>
    <name evidence="1" type="ORF">DXB12_13860</name>
</gene>
<dbReference type="Proteomes" id="UP000261055">
    <property type="component" value="Unassembled WGS sequence"/>
</dbReference>